<sequence>MCGRYALHLRPSEVRQYLENENMPVEEAPDDEGDGAPRQSYNFAPGYHGIVYRANVPDWGAGSRHHKEGVDETEKRSATELETSKLDVTEQEKHTNEAVQYKLQSMKWGLIPFWTKRNPDYGSMMKTINCRDDSLIENRGMWNTMKQKKRCIVIAEGFYEWLKKGKEKVPHYIKRKDGQLLCMAGLWDVVQYEGSNEKLYTYTIITTSSNKQLNFLHERMPVVLDNGSKDLRTWLDPKRSSWTKELQSLLKPYKGELAIYPVVKEVGKVGNDSPNFIVPVASTENKSNIANFFAKGGKDDAKTSSKPSDADALRKIKEEETKDTPIKEEHTDTEGRKTIDQNGPEDNAPLPVPNLENKHGIKRELDNVDTEEPPKKSIRVSASPEKDSPPVASNRKTRSTTSNNYGSPKKSSGQKRGSQKITNFFNK</sequence>
<dbReference type="GO" id="GO:0006508">
    <property type="term" value="P:proteolysis"/>
    <property type="evidence" value="ECO:0007669"/>
    <property type="project" value="UniProtKB-KW"/>
</dbReference>
<gene>
    <name evidence="9" type="ORF">BOTNAR_0359g00020</name>
</gene>
<evidence type="ECO:0000256" key="5">
    <source>
        <dbReference type="ARBA" id="ARBA00023124"/>
    </source>
</evidence>
<dbReference type="GO" id="GO:0003697">
    <property type="term" value="F:single-stranded DNA binding"/>
    <property type="evidence" value="ECO:0007669"/>
    <property type="project" value="InterPro"/>
</dbReference>
<keyword evidence="2" id="KW-0645">Protease</keyword>
<proteinExistence type="inferred from homology"/>
<dbReference type="EMBL" id="PQXJ01000359">
    <property type="protein sequence ID" value="TGO51352.1"/>
    <property type="molecule type" value="Genomic_DNA"/>
</dbReference>
<dbReference type="Pfam" id="PF02586">
    <property type="entry name" value="SRAP"/>
    <property type="match status" value="1"/>
</dbReference>
<keyword evidence="3" id="KW-0227">DNA damage</keyword>
<feature type="compositionally biased region" description="Basic and acidic residues" evidence="8">
    <location>
        <begin position="296"/>
        <end position="339"/>
    </location>
</feature>
<feature type="compositionally biased region" description="Basic and acidic residues" evidence="8">
    <location>
        <begin position="356"/>
        <end position="366"/>
    </location>
</feature>
<dbReference type="OrthoDB" id="2111841at2759"/>
<evidence type="ECO:0000256" key="3">
    <source>
        <dbReference type="ARBA" id="ARBA00022763"/>
    </source>
</evidence>
<dbReference type="GO" id="GO:0008233">
    <property type="term" value="F:peptidase activity"/>
    <property type="evidence" value="ECO:0007669"/>
    <property type="project" value="UniProtKB-KW"/>
</dbReference>
<dbReference type="InterPro" id="IPR003738">
    <property type="entry name" value="SRAP"/>
</dbReference>
<evidence type="ECO:0000313" key="10">
    <source>
        <dbReference type="Proteomes" id="UP000297452"/>
    </source>
</evidence>
<comment type="similarity">
    <text evidence="1">Belongs to the SOS response-associated peptidase family.</text>
</comment>
<name>A0A4Z1HW59_9HELO</name>
<feature type="region of interest" description="Disordered" evidence="8">
    <location>
        <begin position="61"/>
        <end position="80"/>
    </location>
</feature>
<dbReference type="STRING" id="278944.A0A4Z1HW59"/>
<keyword evidence="7" id="KW-0456">Lyase</keyword>
<dbReference type="Gene3D" id="3.90.1680.10">
    <property type="entry name" value="SOS response associated peptidase-like"/>
    <property type="match status" value="1"/>
</dbReference>
<feature type="region of interest" description="Disordered" evidence="8">
    <location>
        <begin position="294"/>
        <end position="427"/>
    </location>
</feature>
<comment type="caution">
    <text evidence="9">The sequence shown here is derived from an EMBL/GenBank/DDBJ whole genome shotgun (WGS) entry which is preliminary data.</text>
</comment>
<dbReference type="PANTHER" id="PTHR13604">
    <property type="entry name" value="DC12-RELATED"/>
    <property type="match status" value="1"/>
</dbReference>
<evidence type="ECO:0000256" key="4">
    <source>
        <dbReference type="ARBA" id="ARBA00022801"/>
    </source>
</evidence>
<keyword evidence="4" id="KW-0378">Hydrolase</keyword>
<evidence type="ECO:0008006" key="11">
    <source>
        <dbReference type="Google" id="ProtNLM"/>
    </source>
</evidence>
<feature type="compositionally biased region" description="Low complexity" evidence="8">
    <location>
        <begin position="406"/>
        <end position="420"/>
    </location>
</feature>
<dbReference type="GO" id="GO:0016829">
    <property type="term" value="F:lyase activity"/>
    <property type="evidence" value="ECO:0007669"/>
    <property type="project" value="UniProtKB-KW"/>
</dbReference>
<feature type="compositionally biased region" description="Basic and acidic residues" evidence="8">
    <location>
        <begin position="68"/>
        <end position="80"/>
    </location>
</feature>
<evidence type="ECO:0000256" key="1">
    <source>
        <dbReference type="ARBA" id="ARBA00008136"/>
    </source>
</evidence>
<keyword evidence="5" id="KW-0190">Covalent protein-DNA linkage</keyword>
<organism evidence="9 10">
    <name type="scientific">Botryotinia narcissicola</name>
    <dbReference type="NCBI Taxonomy" id="278944"/>
    <lineage>
        <taxon>Eukaryota</taxon>
        <taxon>Fungi</taxon>
        <taxon>Dikarya</taxon>
        <taxon>Ascomycota</taxon>
        <taxon>Pezizomycotina</taxon>
        <taxon>Leotiomycetes</taxon>
        <taxon>Helotiales</taxon>
        <taxon>Sclerotiniaceae</taxon>
        <taxon>Botryotinia</taxon>
    </lineage>
</organism>
<accession>A0A4Z1HW59</accession>
<dbReference type="SUPFAM" id="SSF143081">
    <property type="entry name" value="BB1717-like"/>
    <property type="match status" value="1"/>
</dbReference>
<dbReference type="AlphaFoldDB" id="A0A4Z1HW59"/>
<dbReference type="Proteomes" id="UP000297452">
    <property type="component" value="Unassembled WGS sequence"/>
</dbReference>
<reference evidence="9 10" key="1">
    <citation type="submission" date="2017-12" db="EMBL/GenBank/DDBJ databases">
        <title>Comparative genomics of Botrytis spp.</title>
        <authorList>
            <person name="Valero-Jimenez C.A."/>
            <person name="Tapia P."/>
            <person name="Veloso J."/>
            <person name="Silva-Moreno E."/>
            <person name="Staats M."/>
            <person name="Valdes J.H."/>
            <person name="Van Kan J.A.L."/>
        </authorList>
    </citation>
    <scope>NUCLEOTIDE SEQUENCE [LARGE SCALE GENOMIC DNA]</scope>
    <source>
        <strain evidence="9 10">MUCL2120</strain>
    </source>
</reference>
<dbReference type="InterPro" id="IPR036590">
    <property type="entry name" value="SRAP-like"/>
</dbReference>
<keyword evidence="10" id="KW-1185">Reference proteome</keyword>
<evidence type="ECO:0000313" key="9">
    <source>
        <dbReference type="EMBL" id="TGO51352.1"/>
    </source>
</evidence>
<evidence type="ECO:0000256" key="7">
    <source>
        <dbReference type="ARBA" id="ARBA00023239"/>
    </source>
</evidence>
<dbReference type="GO" id="GO:0106300">
    <property type="term" value="P:protein-DNA covalent cross-linking repair"/>
    <property type="evidence" value="ECO:0007669"/>
    <property type="project" value="InterPro"/>
</dbReference>
<keyword evidence="6" id="KW-0238">DNA-binding</keyword>
<evidence type="ECO:0000256" key="8">
    <source>
        <dbReference type="SAM" id="MobiDB-lite"/>
    </source>
</evidence>
<protein>
    <recommendedName>
        <fullName evidence="11">DUF159 domain protein</fullName>
    </recommendedName>
</protein>
<evidence type="ECO:0000256" key="6">
    <source>
        <dbReference type="ARBA" id="ARBA00023125"/>
    </source>
</evidence>
<dbReference type="PANTHER" id="PTHR13604:SF0">
    <property type="entry name" value="ABASIC SITE PROCESSING PROTEIN HMCES"/>
    <property type="match status" value="1"/>
</dbReference>
<evidence type="ECO:0000256" key="2">
    <source>
        <dbReference type="ARBA" id="ARBA00022670"/>
    </source>
</evidence>